<accession>A0ABT9EMA1</accession>
<dbReference type="InterPro" id="IPR001387">
    <property type="entry name" value="Cro/C1-type_HTH"/>
</dbReference>
<comment type="caution">
    <text evidence="6">The sequence shown here is derived from an EMBL/GenBank/DDBJ whole genome shotgun (WGS) entry which is preliminary data.</text>
</comment>
<sequence>MSDRKLIAGPPIRRLRRRHGLSQAAMAEMLGISPSYLNLVERNHRPVSASLLVALAEQFDFDPRTLAAAEPGGGADAIRRRLADPLFADLEVDRAEVDEWLAAAPGGAEAFARAFDRSGGGGGGMIADIADPIVEVRRAIDRWRGHFADLDAAAETLADELRLTGTDLYAAIGQRLTVKHHLTLRILPIDVLPDTLRRLDLHARQLQLSETLKHEDRLFAVAFQLAQLEARGEIEAVARGAGFTDRVAERLFRRHLTGYFAAALLMPYARFLRACEASGYDLDLLQRRFGVGFEALAFRLTTLGRVGARGLPFFMVRIDRAGQLSKRHAGASDAPLIAASYRCPLWRLHHAFERPGDTAVQLVELEDGERWLTLSRSIRPQGWRAEDVPADFAVGLGVKASHIGALAAARGIDPGGPATPIGLGCRACLRPDCRQRSHPPTGRALLVNERERRGTALEFAGD</sequence>
<dbReference type="InterPro" id="IPR010982">
    <property type="entry name" value="Lambda_DNA-bd_dom_sf"/>
</dbReference>
<gene>
    <name evidence="6" type="ORF">Q5H91_12680</name>
</gene>
<dbReference type="InterPro" id="IPR018653">
    <property type="entry name" value="ScfR_C"/>
</dbReference>
<dbReference type="SMART" id="SM00530">
    <property type="entry name" value="HTH_XRE"/>
    <property type="match status" value="1"/>
</dbReference>
<dbReference type="Pfam" id="PF06114">
    <property type="entry name" value="Peptidase_M78"/>
    <property type="match status" value="1"/>
</dbReference>
<evidence type="ECO:0000259" key="5">
    <source>
        <dbReference type="PROSITE" id="PS50943"/>
    </source>
</evidence>
<feature type="domain" description="HTH cro/C1-type" evidence="5">
    <location>
        <begin position="12"/>
        <end position="66"/>
    </location>
</feature>
<dbReference type="InterPro" id="IPR050807">
    <property type="entry name" value="TransReg_Diox_bact_type"/>
</dbReference>
<comment type="similarity">
    <text evidence="1">Belongs to the short-chain fatty acyl-CoA assimilation regulator (ScfR) family.</text>
</comment>
<keyword evidence="3" id="KW-0238">DNA-binding</keyword>
<dbReference type="Proteomes" id="UP001230685">
    <property type="component" value="Unassembled WGS sequence"/>
</dbReference>
<dbReference type="SUPFAM" id="SSF47413">
    <property type="entry name" value="lambda repressor-like DNA-binding domains"/>
    <property type="match status" value="1"/>
</dbReference>
<protein>
    <submittedName>
        <fullName evidence="6">Short-chain fatty acyl-CoA regulator family protein</fullName>
    </submittedName>
</protein>
<dbReference type="PANTHER" id="PTHR46797">
    <property type="entry name" value="HTH-TYPE TRANSCRIPTIONAL REGULATOR"/>
    <property type="match status" value="1"/>
</dbReference>
<dbReference type="Gene3D" id="1.10.260.40">
    <property type="entry name" value="lambda repressor-like DNA-binding domains"/>
    <property type="match status" value="1"/>
</dbReference>
<dbReference type="CDD" id="cd00093">
    <property type="entry name" value="HTH_XRE"/>
    <property type="match status" value="1"/>
</dbReference>
<dbReference type="Pfam" id="PF01381">
    <property type="entry name" value="HTH_3"/>
    <property type="match status" value="1"/>
</dbReference>
<organism evidence="6 7">
    <name type="scientific">Sphingomonas aurea</name>
    <dbReference type="NCBI Taxonomy" id="3063994"/>
    <lineage>
        <taxon>Bacteria</taxon>
        <taxon>Pseudomonadati</taxon>
        <taxon>Pseudomonadota</taxon>
        <taxon>Alphaproteobacteria</taxon>
        <taxon>Sphingomonadales</taxon>
        <taxon>Sphingomonadaceae</taxon>
        <taxon>Sphingomonas</taxon>
    </lineage>
</organism>
<evidence type="ECO:0000256" key="1">
    <source>
        <dbReference type="ARBA" id="ARBA00007227"/>
    </source>
</evidence>
<evidence type="ECO:0000313" key="7">
    <source>
        <dbReference type="Proteomes" id="UP001230685"/>
    </source>
</evidence>
<dbReference type="Pfam" id="PF09856">
    <property type="entry name" value="ScfRs"/>
    <property type="match status" value="1"/>
</dbReference>
<dbReference type="InterPro" id="IPR026281">
    <property type="entry name" value="HTH_RamB"/>
</dbReference>
<evidence type="ECO:0000256" key="3">
    <source>
        <dbReference type="ARBA" id="ARBA00023125"/>
    </source>
</evidence>
<keyword evidence="4" id="KW-0804">Transcription</keyword>
<dbReference type="RefSeq" id="WP_305173786.1">
    <property type="nucleotide sequence ID" value="NZ_JAUUDS010000007.1"/>
</dbReference>
<dbReference type="EMBL" id="JAUUDS010000007">
    <property type="protein sequence ID" value="MDP1028071.1"/>
    <property type="molecule type" value="Genomic_DNA"/>
</dbReference>
<reference evidence="6 7" key="1">
    <citation type="submission" date="2023-07" db="EMBL/GenBank/DDBJ databases">
        <authorList>
            <person name="Kim M.K."/>
        </authorList>
    </citation>
    <scope>NUCLEOTIDE SEQUENCE [LARGE SCALE GENOMIC DNA]</scope>
    <source>
        <strain evidence="6 7">KR1UV-12</strain>
    </source>
</reference>
<keyword evidence="7" id="KW-1185">Reference proteome</keyword>
<evidence type="ECO:0000256" key="4">
    <source>
        <dbReference type="ARBA" id="ARBA00023163"/>
    </source>
</evidence>
<dbReference type="PANTHER" id="PTHR46797:SF23">
    <property type="entry name" value="HTH-TYPE TRANSCRIPTIONAL REGULATOR SUTR"/>
    <property type="match status" value="1"/>
</dbReference>
<keyword evidence="2" id="KW-0805">Transcription regulation</keyword>
<dbReference type="PROSITE" id="PS50943">
    <property type="entry name" value="HTH_CROC1"/>
    <property type="match status" value="1"/>
</dbReference>
<proteinExistence type="inferred from homology"/>
<dbReference type="InterPro" id="IPR010359">
    <property type="entry name" value="IrrE_HExxH"/>
</dbReference>
<dbReference type="PIRSF" id="PIRSF019251">
    <property type="entry name" value="Rv0465c"/>
    <property type="match status" value="1"/>
</dbReference>
<evidence type="ECO:0000256" key="2">
    <source>
        <dbReference type="ARBA" id="ARBA00023015"/>
    </source>
</evidence>
<evidence type="ECO:0000313" key="6">
    <source>
        <dbReference type="EMBL" id="MDP1028071.1"/>
    </source>
</evidence>
<name>A0ABT9EMA1_9SPHN</name>